<protein>
    <submittedName>
        <fullName evidence="3">Glycosyltransferase family 4 protein</fullName>
    </submittedName>
</protein>
<evidence type="ECO:0000259" key="2">
    <source>
        <dbReference type="Pfam" id="PF13439"/>
    </source>
</evidence>
<dbReference type="PANTHER" id="PTHR45947:SF3">
    <property type="entry name" value="SULFOQUINOVOSYL TRANSFERASE SQD2"/>
    <property type="match status" value="1"/>
</dbReference>
<dbReference type="AlphaFoldDB" id="A0AA41YRD6"/>
<dbReference type="GO" id="GO:0016757">
    <property type="term" value="F:glycosyltransferase activity"/>
    <property type="evidence" value="ECO:0007669"/>
    <property type="project" value="InterPro"/>
</dbReference>
<keyword evidence="4" id="KW-1185">Reference proteome</keyword>
<dbReference type="InterPro" id="IPR001296">
    <property type="entry name" value="Glyco_trans_1"/>
</dbReference>
<evidence type="ECO:0000313" key="3">
    <source>
        <dbReference type="EMBL" id="MCW3476908.1"/>
    </source>
</evidence>
<reference evidence="3" key="2">
    <citation type="submission" date="2022-10" db="EMBL/GenBank/DDBJ databases">
        <authorList>
            <person name="Trinh H.N."/>
        </authorList>
    </citation>
    <scope>NUCLEOTIDE SEQUENCE</scope>
    <source>
        <strain evidence="3">RN2-1</strain>
    </source>
</reference>
<proteinExistence type="predicted"/>
<dbReference type="CDD" id="cd03798">
    <property type="entry name" value="GT4_WlbH-like"/>
    <property type="match status" value="1"/>
</dbReference>
<evidence type="ECO:0000313" key="4">
    <source>
        <dbReference type="Proteomes" id="UP001165679"/>
    </source>
</evidence>
<dbReference type="Proteomes" id="UP001165679">
    <property type="component" value="Unassembled WGS sequence"/>
</dbReference>
<dbReference type="Pfam" id="PF00534">
    <property type="entry name" value="Glycos_transf_1"/>
    <property type="match status" value="1"/>
</dbReference>
<dbReference type="InterPro" id="IPR028098">
    <property type="entry name" value="Glyco_trans_4-like_N"/>
</dbReference>
<dbReference type="EMBL" id="JAPDNT010000026">
    <property type="protein sequence ID" value="MCW3476908.1"/>
    <property type="molecule type" value="Genomic_DNA"/>
</dbReference>
<dbReference type="RefSeq" id="WP_264715766.1">
    <property type="nucleotide sequence ID" value="NZ_JAPDNT010000026.1"/>
</dbReference>
<feature type="domain" description="Glycosyltransferase subfamily 4-like N-terminal" evidence="2">
    <location>
        <begin position="82"/>
        <end position="201"/>
    </location>
</feature>
<dbReference type="SUPFAM" id="SSF53756">
    <property type="entry name" value="UDP-Glycosyltransferase/glycogen phosphorylase"/>
    <property type="match status" value="1"/>
</dbReference>
<reference evidence="3" key="1">
    <citation type="submission" date="2022-09" db="EMBL/GenBank/DDBJ databases">
        <title>Rhodovastum sp. nov. RN2-1 isolated from soil in Seongnam, South Korea.</title>
        <authorList>
            <person name="Le N.T."/>
        </authorList>
    </citation>
    <scope>NUCLEOTIDE SEQUENCE</scope>
    <source>
        <strain evidence="3">RN2-1</strain>
    </source>
</reference>
<feature type="domain" description="Glycosyl transferase family 1" evidence="1">
    <location>
        <begin position="217"/>
        <end position="369"/>
    </location>
</feature>
<comment type="caution">
    <text evidence="3">The sequence shown here is derived from an EMBL/GenBank/DDBJ whole genome shotgun (WGS) entry which is preliminary data.</text>
</comment>
<name>A0AA41YRD6_9PROT</name>
<dbReference type="Pfam" id="PF13439">
    <property type="entry name" value="Glyco_transf_4"/>
    <property type="match status" value="1"/>
</dbReference>
<accession>A0AA41YRD6</accession>
<gene>
    <name evidence="3" type="ORF">OL599_20275</name>
</gene>
<dbReference type="InterPro" id="IPR050194">
    <property type="entry name" value="Glycosyltransferase_grp1"/>
</dbReference>
<sequence length="392" mass="42176">MIRLLTFTTLFPDSERPNHGIFVENRLRHLVATGEATSVVMAPTPWFPFTGARFGAWSRFARVPAQEARHGLTIHHPRYGVIPKLGMSAAPLLLYLASRRALRRLVADGLRFDVIDAHYAYPDGVAAVWLGRHFGKPVVITARGSDVTQLPGHAIPRRLIRTALARADGLIGVSSALCDRMIALGAAPDKVTTLRNGVDTSTFRPVDRAAARAALGLTRPTLISVGLLIERKGHDRTIAAMTELPDFDLIIVGEGPDREKLASQIAKLGLSPRVRLLGAQPHARLPLFYGAADAMVLASSREGWANVLLESMACGTPVVASNIPGNPEVVRAPEAGLVVESNTPAGIAAGVRRLFAALPDRAATRAYAERFGWDETSAGQLALFRRVLGRSA</sequence>
<organism evidence="3 4">
    <name type="scientific">Limobrevibacterium gyesilva</name>
    <dbReference type="NCBI Taxonomy" id="2991712"/>
    <lineage>
        <taxon>Bacteria</taxon>
        <taxon>Pseudomonadati</taxon>
        <taxon>Pseudomonadota</taxon>
        <taxon>Alphaproteobacteria</taxon>
        <taxon>Acetobacterales</taxon>
        <taxon>Acetobacteraceae</taxon>
        <taxon>Limobrevibacterium</taxon>
    </lineage>
</organism>
<evidence type="ECO:0000259" key="1">
    <source>
        <dbReference type="Pfam" id="PF00534"/>
    </source>
</evidence>
<dbReference type="Gene3D" id="3.40.50.2000">
    <property type="entry name" value="Glycogen Phosphorylase B"/>
    <property type="match status" value="2"/>
</dbReference>
<dbReference type="PANTHER" id="PTHR45947">
    <property type="entry name" value="SULFOQUINOVOSYL TRANSFERASE SQD2"/>
    <property type="match status" value="1"/>
</dbReference>